<dbReference type="Proteomes" id="UP000577707">
    <property type="component" value="Unassembled WGS sequence"/>
</dbReference>
<comment type="caution">
    <text evidence="2">The sequence shown here is derived from an EMBL/GenBank/DDBJ whole genome shotgun (WGS) entry which is preliminary data.</text>
</comment>
<feature type="transmembrane region" description="Helical" evidence="1">
    <location>
        <begin position="302"/>
        <end position="324"/>
    </location>
</feature>
<keyword evidence="3" id="KW-1185">Reference proteome</keyword>
<feature type="transmembrane region" description="Helical" evidence="1">
    <location>
        <begin position="31"/>
        <end position="53"/>
    </location>
</feature>
<reference evidence="2 3" key="1">
    <citation type="submission" date="2020-08" db="EMBL/GenBank/DDBJ databases">
        <title>Genomic Encyclopedia of Type Strains, Phase III (KMG-III): the genomes of soil and plant-associated and newly described type strains.</title>
        <authorList>
            <person name="Whitman W."/>
        </authorList>
    </citation>
    <scope>NUCLEOTIDE SEQUENCE [LARGE SCALE GENOMIC DNA]</scope>
    <source>
        <strain evidence="2 3">CECT 3302</strain>
    </source>
</reference>
<gene>
    <name evidence="2" type="ORF">FHS12_001111</name>
</gene>
<sequence>MNNPGESARDEAHWYEYAVGMWAEWAYAVRFVMVPFLGALVVSFVSMIVIGVVGEEGVITDVLARWIPLYRAQEVSDNLDLLLRISFLPVVAFAYLGFLAIALAETVIEARVSKALFAAADDGDPHLVPPPSQMWPVEGEPLEAMRIFAKANLWVGGVAFAMLVLFAVVEESAMGWLAAFVVAAYTLGLWVGVNKLRSRLAVRQQRWQEQVAARWPEDAENVVRARAAKKPTSVRDGDIEEAPGGRLRAHARTLVLLPGALALIAVFLMQIGLAVRHPGSSKYELADAAEYDAVGETLLGGIWWIMLAVVVVCVLMIVASAVLAQAGTSAMERWLRERAADPMASRPPYKVLLGFSERQGLPALKGMGFVAGLVSVFGTGLVLLGSLDMGGFADIYSGSDQIFGAYVAPALGLIGAALLLVLICMGLQVWQTVSEREFRNLLRERWPIRPPGVGQRKSDEAGNAK</sequence>
<dbReference type="RefSeq" id="WP_183543025.1">
    <property type="nucleotide sequence ID" value="NZ_BMQT01000004.1"/>
</dbReference>
<accession>A0A7W5F7J1</accession>
<keyword evidence="1" id="KW-0812">Transmembrane</keyword>
<feature type="transmembrane region" description="Helical" evidence="1">
    <location>
        <begin position="366"/>
        <end position="387"/>
    </location>
</feature>
<name>A0A7W5F7J1_9ACTN</name>
<evidence type="ECO:0000256" key="1">
    <source>
        <dbReference type="SAM" id="Phobius"/>
    </source>
</evidence>
<protein>
    <submittedName>
        <fullName evidence="2">Uncharacterized protein</fullName>
    </submittedName>
</protein>
<feature type="transmembrane region" description="Helical" evidence="1">
    <location>
        <begin position="81"/>
        <end position="104"/>
    </location>
</feature>
<keyword evidence="1" id="KW-0472">Membrane</keyword>
<feature type="transmembrane region" description="Helical" evidence="1">
    <location>
        <begin position="175"/>
        <end position="193"/>
    </location>
</feature>
<dbReference type="AlphaFoldDB" id="A0A7W5F7J1"/>
<dbReference type="EMBL" id="JACHXG010000002">
    <property type="protein sequence ID" value="MBB3088178.1"/>
    <property type="molecule type" value="Genomic_DNA"/>
</dbReference>
<feature type="transmembrane region" description="Helical" evidence="1">
    <location>
        <begin position="254"/>
        <end position="275"/>
    </location>
</feature>
<evidence type="ECO:0000313" key="2">
    <source>
        <dbReference type="EMBL" id="MBB3088178.1"/>
    </source>
</evidence>
<feature type="transmembrane region" description="Helical" evidence="1">
    <location>
        <begin position="407"/>
        <end position="430"/>
    </location>
</feature>
<proteinExistence type="predicted"/>
<keyword evidence="1" id="KW-1133">Transmembrane helix</keyword>
<organism evidence="2 3">
    <name type="scientific">Nocardioides albus</name>
    <dbReference type="NCBI Taxonomy" id="1841"/>
    <lineage>
        <taxon>Bacteria</taxon>
        <taxon>Bacillati</taxon>
        <taxon>Actinomycetota</taxon>
        <taxon>Actinomycetes</taxon>
        <taxon>Propionibacteriales</taxon>
        <taxon>Nocardioidaceae</taxon>
        <taxon>Nocardioides</taxon>
    </lineage>
</organism>
<evidence type="ECO:0000313" key="3">
    <source>
        <dbReference type="Proteomes" id="UP000577707"/>
    </source>
</evidence>
<feature type="transmembrane region" description="Helical" evidence="1">
    <location>
        <begin position="151"/>
        <end position="169"/>
    </location>
</feature>